<organism evidence="12 13">
    <name type="scientific">Raphidocelis subcapitata</name>
    <dbReference type="NCBI Taxonomy" id="307507"/>
    <lineage>
        <taxon>Eukaryota</taxon>
        <taxon>Viridiplantae</taxon>
        <taxon>Chlorophyta</taxon>
        <taxon>core chlorophytes</taxon>
        <taxon>Chlorophyceae</taxon>
        <taxon>CS clade</taxon>
        <taxon>Sphaeropleales</taxon>
        <taxon>Selenastraceae</taxon>
        <taxon>Raphidocelis</taxon>
    </lineage>
</organism>
<feature type="domain" description="Flavodoxin-like" evidence="10">
    <location>
        <begin position="229"/>
        <end position="373"/>
    </location>
</feature>
<evidence type="ECO:0000256" key="9">
    <source>
        <dbReference type="SAM" id="MobiDB-lite"/>
    </source>
</evidence>
<dbReference type="GO" id="GO:0005829">
    <property type="term" value="C:cytosol"/>
    <property type="evidence" value="ECO:0007669"/>
    <property type="project" value="TreeGrafter"/>
</dbReference>
<evidence type="ECO:0000256" key="5">
    <source>
        <dbReference type="ARBA" id="ARBA00022643"/>
    </source>
</evidence>
<proteinExistence type="predicted"/>
<evidence type="ECO:0000313" key="13">
    <source>
        <dbReference type="Proteomes" id="UP000247498"/>
    </source>
</evidence>
<dbReference type="Pfam" id="PF00258">
    <property type="entry name" value="Flavodoxin_1"/>
    <property type="match status" value="1"/>
</dbReference>
<protein>
    <submittedName>
        <fullName evidence="12">Methionine synthase reductase</fullName>
    </submittedName>
</protein>
<dbReference type="InParanoid" id="A0A2V0NRG9"/>
<dbReference type="OrthoDB" id="1856718at2759"/>
<dbReference type="GO" id="GO:0050667">
    <property type="term" value="P:homocysteine metabolic process"/>
    <property type="evidence" value="ECO:0007669"/>
    <property type="project" value="TreeGrafter"/>
</dbReference>
<dbReference type="PANTHER" id="PTHR19384">
    <property type="entry name" value="NITRIC OXIDE SYNTHASE-RELATED"/>
    <property type="match status" value="1"/>
</dbReference>
<feature type="compositionally biased region" description="Low complexity" evidence="9">
    <location>
        <begin position="33"/>
        <end position="42"/>
    </location>
</feature>
<feature type="compositionally biased region" description="Pro residues" evidence="9">
    <location>
        <begin position="386"/>
        <end position="397"/>
    </location>
</feature>
<feature type="compositionally biased region" description="Pro residues" evidence="9">
    <location>
        <begin position="196"/>
        <end position="209"/>
    </location>
</feature>
<dbReference type="GO" id="GO:0030586">
    <property type="term" value="F:[methionine synthase] reductase (NADPH) activity"/>
    <property type="evidence" value="ECO:0007669"/>
    <property type="project" value="TreeGrafter"/>
</dbReference>
<dbReference type="InterPro" id="IPR039261">
    <property type="entry name" value="FNR_nucleotide-bd"/>
</dbReference>
<dbReference type="STRING" id="307507.A0A2V0NRG9"/>
<dbReference type="SUPFAM" id="SSF52343">
    <property type="entry name" value="Ferredoxin reductase-like, C-terminal NADP-linked domain"/>
    <property type="match status" value="1"/>
</dbReference>
<evidence type="ECO:0000259" key="10">
    <source>
        <dbReference type="PROSITE" id="PS50902"/>
    </source>
</evidence>
<evidence type="ECO:0000256" key="6">
    <source>
        <dbReference type="ARBA" id="ARBA00022827"/>
    </source>
</evidence>
<keyword evidence="7" id="KW-0521">NADP</keyword>
<dbReference type="GO" id="GO:0009086">
    <property type="term" value="P:methionine biosynthetic process"/>
    <property type="evidence" value="ECO:0007669"/>
    <property type="project" value="TreeGrafter"/>
</dbReference>
<dbReference type="EMBL" id="BDRX01000009">
    <property type="protein sequence ID" value="GBF89242.1"/>
    <property type="molecule type" value="Genomic_DNA"/>
</dbReference>
<evidence type="ECO:0000256" key="7">
    <source>
        <dbReference type="ARBA" id="ARBA00022857"/>
    </source>
</evidence>
<feature type="compositionally biased region" description="Low complexity" evidence="9">
    <location>
        <begin position="102"/>
        <end position="120"/>
    </location>
</feature>
<dbReference type="Gene3D" id="3.40.50.80">
    <property type="entry name" value="Nucleotide-binding domain of ferredoxin-NADP reductase (FNR) module"/>
    <property type="match status" value="1"/>
</dbReference>
<dbReference type="InterPro" id="IPR029039">
    <property type="entry name" value="Flavoprotein-like_sf"/>
</dbReference>
<dbReference type="InterPro" id="IPR001094">
    <property type="entry name" value="Flavdoxin-like"/>
</dbReference>
<feature type="region of interest" description="Disordered" evidence="9">
    <location>
        <begin position="510"/>
        <end position="531"/>
    </location>
</feature>
<evidence type="ECO:0000256" key="8">
    <source>
        <dbReference type="ARBA" id="ARBA00023002"/>
    </source>
</evidence>
<dbReference type="PANTHER" id="PTHR19384:SF84">
    <property type="entry name" value="METHIONINE SYNTHASE REDUCTASE"/>
    <property type="match status" value="1"/>
</dbReference>
<dbReference type="InterPro" id="IPR017927">
    <property type="entry name" value="FAD-bd_FR_type"/>
</dbReference>
<keyword evidence="4" id="KW-0285">Flavoprotein</keyword>
<comment type="cofactor">
    <cofactor evidence="2">
        <name>FAD</name>
        <dbReference type="ChEBI" id="CHEBI:57692"/>
    </cofactor>
</comment>
<evidence type="ECO:0000256" key="2">
    <source>
        <dbReference type="ARBA" id="ARBA00001974"/>
    </source>
</evidence>
<sequence length="938" mass="95731">MSCYTAFMWILCNKRMPDPDIPIPMPTPRGHGTSRSATTRASETPRPKLPPPPGPAGASAGPALLQEKQQPLEQFLEMEEQRQSALAASLVGGPAPAGRRMGSAAPEAAAAPGSKRASAELAPTAAWEPVAGVAGLQLPSQPVAPRRRGSDSAMEAAAAAVLAEPPLVEPVQSVTQPADSPEPADQQARRQQLQQQPPPPPPPPQPQPQAQPLQEQQPPPAPPRPPPHALFLFGSQTGTAQEVARTLHAEAAGRGVAAGVMSLNEAAAAGFGPALAPVVVVVTSSTGDGEPPDNAAGFARALRAQPPGALDGLRFALLGLGDSNYLRFMRVPRTLRARLLELGAGEFYAAGEADAADGAAQEAKINDWCEGLWGPLKAALFAAAGPPAPPPPAPPPAGEAGGGAAADDEDAVGPLYEPDVSHVPRVGWMEMSETWSTALSATLEPGASRRGSLSAAGGATSEDEPPPSASAAAARAQRPLPVGLEDAGVPPLPPPRLEVTLAVPSEVAKHARARELSRPSLEERGRRDAGGAYSASEPLWARVAGARVVTPPGVAPPVVACELDVAAAGLKFRAGDSIGVLPQNDPRLVEALLLRLGLDGDDVFDARPPGGGPGSASAAAALLPHLELPCTVRAALSRGLEVAGAPRKGALRALAEFCGDEAERRFKSCAPPLGALIDALPPLAPRLYTVACAGTSLAGAPAERLEFAFSPAAVNAAAGPRPGVATGWLMRLLAPWLAAAGGDAPAPADATWVPVFLRSSELFTPPRDPSVPLVMVATGAAAVGAFRGFLQQWAADAPATAGGGALPRREEAWLFAASSDAAPRAEYLPYALELAAALASGELTRLRVSGEGAADRAGHGGTALGGALRADGREIADLLVRRRGRVYVAGGGGAAARDVQAALAAVLHAFVGLSESEAAEELASMAEKGEFVRELWSQ</sequence>
<dbReference type="InterPro" id="IPR023173">
    <property type="entry name" value="NADPH_Cyt_P450_Rdtase_alpha"/>
</dbReference>
<feature type="region of interest" description="Disordered" evidence="9">
    <location>
        <begin position="134"/>
        <end position="232"/>
    </location>
</feature>
<keyword evidence="13" id="KW-1185">Reference proteome</keyword>
<feature type="region of interest" description="Disordered" evidence="9">
    <location>
        <begin position="443"/>
        <end position="476"/>
    </location>
</feature>
<accession>A0A2V0NRG9</accession>
<dbReference type="GO" id="GO:0010181">
    <property type="term" value="F:FMN binding"/>
    <property type="evidence" value="ECO:0007669"/>
    <property type="project" value="InterPro"/>
</dbReference>
<gene>
    <name evidence="12" type="ORF">Rsub_02119</name>
</gene>
<dbReference type="SUPFAM" id="SSF52218">
    <property type="entry name" value="Flavoproteins"/>
    <property type="match status" value="1"/>
</dbReference>
<dbReference type="InterPro" id="IPR003097">
    <property type="entry name" value="CysJ-like_FAD-binding"/>
</dbReference>
<name>A0A2V0NRG9_9CHLO</name>
<comment type="cofactor">
    <cofactor evidence="1">
        <name>FMN</name>
        <dbReference type="ChEBI" id="CHEBI:58210"/>
    </cofactor>
</comment>
<dbReference type="Gene3D" id="3.40.50.360">
    <property type="match status" value="1"/>
</dbReference>
<reference evidence="12 13" key="1">
    <citation type="journal article" date="2018" name="Sci. Rep.">
        <title>Raphidocelis subcapitata (=Pseudokirchneriella subcapitata) provides an insight into genome evolution and environmental adaptations in the Sphaeropleales.</title>
        <authorList>
            <person name="Suzuki S."/>
            <person name="Yamaguchi H."/>
            <person name="Nakajima N."/>
            <person name="Kawachi M."/>
        </authorList>
    </citation>
    <scope>NUCLEOTIDE SEQUENCE [LARGE SCALE GENOMIC DNA]</scope>
    <source>
        <strain evidence="12 13">NIES-35</strain>
    </source>
</reference>
<feature type="compositionally biased region" description="Low complexity" evidence="9">
    <location>
        <begin position="56"/>
        <end position="65"/>
    </location>
</feature>
<keyword evidence="5" id="KW-0288">FMN</keyword>
<dbReference type="Gene3D" id="2.40.30.10">
    <property type="entry name" value="Translation factors"/>
    <property type="match status" value="1"/>
</dbReference>
<dbReference type="GO" id="GO:0050660">
    <property type="term" value="F:flavin adenine dinucleotide binding"/>
    <property type="evidence" value="ECO:0007669"/>
    <property type="project" value="TreeGrafter"/>
</dbReference>
<dbReference type="InterPro" id="IPR008254">
    <property type="entry name" value="Flavodoxin/NO_synth"/>
</dbReference>
<feature type="region of interest" description="Disordered" evidence="9">
    <location>
        <begin position="17"/>
        <end position="122"/>
    </location>
</feature>
<keyword evidence="6" id="KW-0274">FAD</keyword>
<evidence type="ECO:0000313" key="12">
    <source>
        <dbReference type="EMBL" id="GBF89242.1"/>
    </source>
</evidence>
<dbReference type="AlphaFoldDB" id="A0A2V0NRG9"/>
<feature type="compositionally biased region" description="Pro residues" evidence="9">
    <location>
        <begin position="217"/>
        <end position="228"/>
    </location>
</feature>
<evidence type="ECO:0000256" key="1">
    <source>
        <dbReference type="ARBA" id="ARBA00001917"/>
    </source>
</evidence>
<keyword evidence="3" id="KW-0028">Amino-acid biosynthesis</keyword>
<evidence type="ECO:0000259" key="11">
    <source>
        <dbReference type="PROSITE" id="PS51384"/>
    </source>
</evidence>
<dbReference type="InterPro" id="IPR017938">
    <property type="entry name" value="Riboflavin_synthase-like_b-brl"/>
</dbReference>
<dbReference type="PRINTS" id="PR00369">
    <property type="entry name" value="FLAVODOXIN"/>
</dbReference>
<feature type="compositionally biased region" description="Basic and acidic residues" evidence="9">
    <location>
        <begin position="510"/>
        <end position="529"/>
    </location>
</feature>
<feature type="region of interest" description="Disordered" evidence="9">
    <location>
        <begin position="383"/>
        <end position="418"/>
    </location>
</feature>
<dbReference type="PROSITE" id="PS50902">
    <property type="entry name" value="FLAVODOXIN_LIKE"/>
    <property type="match status" value="1"/>
</dbReference>
<keyword evidence="8" id="KW-0560">Oxidoreductase</keyword>
<comment type="caution">
    <text evidence="12">The sequence shown here is derived from an EMBL/GenBank/DDBJ whole genome shotgun (WGS) entry which is preliminary data.</text>
</comment>
<feature type="compositionally biased region" description="Low complexity" evidence="9">
    <location>
        <begin position="155"/>
        <end position="171"/>
    </location>
</feature>
<feature type="domain" description="FAD-binding FR-type" evidence="11">
    <location>
        <begin position="536"/>
        <end position="766"/>
    </location>
</feature>
<evidence type="ECO:0000256" key="4">
    <source>
        <dbReference type="ARBA" id="ARBA00022630"/>
    </source>
</evidence>
<dbReference type="SUPFAM" id="SSF63380">
    <property type="entry name" value="Riboflavin synthase domain-like"/>
    <property type="match status" value="1"/>
</dbReference>
<dbReference type="Pfam" id="PF00667">
    <property type="entry name" value="FAD_binding_1"/>
    <property type="match status" value="1"/>
</dbReference>
<evidence type="ECO:0000256" key="3">
    <source>
        <dbReference type="ARBA" id="ARBA00022605"/>
    </source>
</evidence>
<dbReference type="Proteomes" id="UP000247498">
    <property type="component" value="Unassembled WGS sequence"/>
</dbReference>
<dbReference type="PROSITE" id="PS51384">
    <property type="entry name" value="FAD_FR"/>
    <property type="match status" value="1"/>
</dbReference>
<dbReference type="Gene3D" id="1.20.990.10">
    <property type="entry name" value="NADPH-cytochrome p450 Reductase, Chain A, domain 3"/>
    <property type="match status" value="1"/>
</dbReference>